<dbReference type="InterPro" id="IPR011335">
    <property type="entry name" value="Restrct_endonuc-II-like"/>
</dbReference>
<name>A0A6G5QKY9_CAMRE</name>
<evidence type="ECO:0000313" key="3">
    <source>
        <dbReference type="Proteomes" id="UP000502377"/>
    </source>
</evidence>
<gene>
    <name evidence="2" type="ORF">CRECT_0573</name>
</gene>
<accession>A0A6G5QKY9</accession>
<dbReference type="Pfam" id="PF03008">
    <property type="entry name" value="DUF234"/>
    <property type="match status" value="1"/>
</dbReference>
<dbReference type="Proteomes" id="UP000502377">
    <property type="component" value="Chromosome"/>
</dbReference>
<dbReference type="PANTHER" id="PTHR34704:SF1">
    <property type="entry name" value="ATPASE"/>
    <property type="match status" value="1"/>
</dbReference>
<dbReference type="InterPro" id="IPR004256">
    <property type="entry name" value="DUF234"/>
</dbReference>
<organism evidence="2 3">
    <name type="scientific">Campylobacter rectus</name>
    <name type="common">Wolinella recta</name>
    <dbReference type="NCBI Taxonomy" id="203"/>
    <lineage>
        <taxon>Bacteria</taxon>
        <taxon>Pseudomonadati</taxon>
        <taxon>Campylobacterota</taxon>
        <taxon>Epsilonproteobacteria</taxon>
        <taxon>Campylobacterales</taxon>
        <taxon>Campylobacteraceae</taxon>
        <taxon>Campylobacter</taxon>
    </lineage>
</organism>
<reference evidence="2 3" key="1">
    <citation type="submission" date="2016-07" db="EMBL/GenBank/DDBJ databases">
        <title>Comparative genomics of the Campylobacter concisus group.</title>
        <authorList>
            <person name="Miller W.G."/>
            <person name="Yee E."/>
            <person name="Chapman M.H."/>
            <person name="Huynh S."/>
            <person name="Bono J.L."/>
            <person name="On S.L.W."/>
            <person name="StLeger J."/>
            <person name="Foster G."/>
            <person name="Parker C.T."/>
        </authorList>
    </citation>
    <scope>NUCLEOTIDE SEQUENCE [LARGE SCALE GENOMIC DNA]</scope>
    <source>
        <strain evidence="2 3">ATCC 33238</strain>
    </source>
</reference>
<proteinExistence type="predicted"/>
<sequence length="271" mass="31977">MQLIYFHLVFDALKFEANYYDIFEAIEKEILDKFELLRMRFYVDCPFADELKFSLCKFAKNDRKKFTLGKFFPRPLVLKIYAAAINSGLVSIEKTLEKPRVKDKRQRAKKGAGRELAQDKFIFNDNFTRFWFYFIEPNFALLKNGEKAELIEIIRREFDSYAGFGFELLCRELLAFRLGIEPARVRSLWAKNIEIDIFLNIDGRIVVGEAKFKEHKICKNVVNLLLKKCERLGFEPDAVALFSKSGFSNEVRRLKNDRILLFDLENFEELL</sequence>
<dbReference type="AlphaFoldDB" id="A0A6G5QKY9"/>
<feature type="domain" description="DUF234" evidence="1">
    <location>
        <begin position="131"/>
        <end position="216"/>
    </location>
</feature>
<dbReference type="RefSeq" id="WP_004319316.1">
    <property type="nucleotide sequence ID" value="NZ_CP012543.1"/>
</dbReference>
<dbReference type="EMBL" id="CP012543">
    <property type="protein sequence ID" value="QCD46264.1"/>
    <property type="molecule type" value="Genomic_DNA"/>
</dbReference>
<evidence type="ECO:0000313" key="2">
    <source>
        <dbReference type="EMBL" id="QCD46264.1"/>
    </source>
</evidence>
<dbReference type="SUPFAM" id="SSF52980">
    <property type="entry name" value="Restriction endonuclease-like"/>
    <property type="match status" value="1"/>
</dbReference>
<dbReference type="KEGG" id="crx:CRECT_0573"/>
<protein>
    <submittedName>
        <fullName evidence="2">Putative DUF234 domain protein</fullName>
    </submittedName>
</protein>
<dbReference type="PANTHER" id="PTHR34704">
    <property type="entry name" value="ATPASE"/>
    <property type="match status" value="1"/>
</dbReference>
<evidence type="ECO:0000259" key="1">
    <source>
        <dbReference type="Pfam" id="PF03008"/>
    </source>
</evidence>